<dbReference type="Gene3D" id="3.90.1720.10">
    <property type="entry name" value="endopeptidase domain like (from Nostoc punctiforme)"/>
    <property type="match status" value="1"/>
</dbReference>
<dbReference type="InterPro" id="IPR038765">
    <property type="entry name" value="Papain-like_cys_pep_sf"/>
</dbReference>
<evidence type="ECO:0000313" key="1">
    <source>
        <dbReference type="EMBL" id="ODS24167.1"/>
    </source>
</evidence>
<dbReference type="SUPFAM" id="SSF54001">
    <property type="entry name" value="Cysteine proteinases"/>
    <property type="match status" value="1"/>
</dbReference>
<comment type="caution">
    <text evidence="1">The sequence shown here is derived from an EMBL/GenBank/DDBJ whole genome shotgun (WGS) entry which is preliminary data.</text>
</comment>
<accession>A0A1D2QRH1</accession>
<dbReference type="AlphaFoldDB" id="A0A1D2QRH1"/>
<reference evidence="1 2" key="1">
    <citation type="journal article" date="2016" name="Appl. Environ. Microbiol.">
        <title>Lack of Overt Genome Reduction in the Bryostatin-Producing Bryozoan Symbiont "Candidatus Endobugula sertula".</title>
        <authorList>
            <person name="Miller I.J."/>
            <person name="Vanee N."/>
            <person name="Fong S.S."/>
            <person name="Lim-Fong G.E."/>
            <person name="Kwan J.C."/>
        </authorList>
    </citation>
    <scope>NUCLEOTIDE SEQUENCE [LARGE SCALE GENOMIC DNA]</scope>
    <source>
        <strain evidence="1">AB1-4</strain>
    </source>
</reference>
<sequence>MVRVKVAFYKGKGNFIDWCIRFWTRSIYSHVEMIIITESTGDVCLVSSSGRDGGVRSKRIKADHFNKSNWTMIDVSKELLIEQLRPFYVDRMGLQYDFKGIFLSQFLPLKRHSKDKYFCSEFCAEALGFSQPHTYSPQGLYTALQQRG</sequence>
<dbReference type="EMBL" id="MDLC01000012">
    <property type="protein sequence ID" value="ODS24167.1"/>
    <property type="molecule type" value="Genomic_DNA"/>
</dbReference>
<proteinExistence type="predicted"/>
<gene>
    <name evidence="1" type="ORF">AB835_04625</name>
</gene>
<name>A0A1D2QRH1_9GAMM</name>
<organism evidence="1 2">
    <name type="scientific">Candidatus Endobugula sertula</name>
    <name type="common">Bugula neritina bacterial symbiont</name>
    <dbReference type="NCBI Taxonomy" id="62101"/>
    <lineage>
        <taxon>Bacteria</taxon>
        <taxon>Pseudomonadati</taxon>
        <taxon>Pseudomonadota</taxon>
        <taxon>Gammaproteobacteria</taxon>
        <taxon>Cellvibrionales</taxon>
        <taxon>Cellvibrionaceae</taxon>
        <taxon>Candidatus Endobugula</taxon>
    </lineage>
</organism>
<evidence type="ECO:0000313" key="2">
    <source>
        <dbReference type="Proteomes" id="UP000242502"/>
    </source>
</evidence>
<dbReference type="Proteomes" id="UP000242502">
    <property type="component" value="Unassembled WGS sequence"/>
</dbReference>
<evidence type="ECO:0008006" key="3">
    <source>
        <dbReference type="Google" id="ProtNLM"/>
    </source>
</evidence>
<dbReference type="STRING" id="62101.AB835_04625"/>
<protein>
    <recommendedName>
        <fullName evidence="3">Enoyl-CoA hydratase</fullName>
    </recommendedName>
</protein>